<evidence type="ECO:0000256" key="1">
    <source>
        <dbReference type="ARBA" id="ARBA00022679"/>
    </source>
</evidence>
<evidence type="ECO:0000313" key="7">
    <source>
        <dbReference type="Proteomes" id="UP000672039"/>
    </source>
</evidence>
<evidence type="ECO:0000256" key="4">
    <source>
        <dbReference type="PROSITE-ProRule" id="PRU00236"/>
    </source>
</evidence>
<evidence type="ECO:0000256" key="2">
    <source>
        <dbReference type="ARBA" id="ARBA00023027"/>
    </source>
</evidence>
<comment type="catalytic activity">
    <reaction evidence="3">
        <text>N(6)-succinyl-L-lysyl-[protein] + NAD(+) + H2O = 2''-O-succinyl-ADP-D-ribose + nicotinamide + L-lysyl-[protein]</text>
        <dbReference type="Rhea" id="RHEA:47668"/>
        <dbReference type="Rhea" id="RHEA-COMP:9752"/>
        <dbReference type="Rhea" id="RHEA-COMP:11877"/>
        <dbReference type="ChEBI" id="CHEBI:15377"/>
        <dbReference type="ChEBI" id="CHEBI:17154"/>
        <dbReference type="ChEBI" id="CHEBI:29969"/>
        <dbReference type="ChEBI" id="CHEBI:57540"/>
        <dbReference type="ChEBI" id="CHEBI:87830"/>
        <dbReference type="ChEBI" id="CHEBI:87832"/>
    </reaction>
</comment>
<feature type="binding site" evidence="3">
    <location>
        <position position="222"/>
    </location>
    <ligand>
        <name>NAD(+)</name>
        <dbReference type="ChEBI" id="CHEBI:57540"/>
    </ligand>
</feature>
<evidence type="ECO:0000259" key="5">
    <source>
        <dbReference type="PROSITE" id="PS50305"/>
    </source>
</evidence>
<gene>
    <name evidence="3 6" type="primary">cobB</name>
    <name evidence="6" type="ORF">J9253_01145</name>
</gene>
<comment type="function">
    <text evidence="3">NAD-dependent lysine deacetylase and desuccinylase that specifically removes acetyl and succinyl groups on target proteins. Modulates the activities of several proteins which are inactive in their acylated form.</text>
</comment>
<dbReference type="EC" id="2.3.1.286" evidence="3"/>
<name>A0ABX7WSM8_9GAMM</name>
<comment type="similarity">
    <text evidence="3">Belongs to the sirtuin family. Class III subfamily.</text>
</comment>
<dbReference type="Proteomes" id="UP000672039">
    <property type="component" value="Chromosome"/>
</dbReference>
<feature type="binding site" evidence="3">
    <location>
        <begin position="178"/>
        <end position="180"/>
    </location>
    <ligand>
        <name>NAD(+)</name>
        <dbReference type="ChEBI" id="CHEBI:57540"/>
    </ligand>
</feature>
<dbReference type="InterPro" id="IPR050134">
    <property type="entry name" value="NAD-dep_sirtuin_deacylases"/>
</dbReference>
<dbReference type="PROSITE" id="PS50305">
    <property type="entry name" value="SIRTUIN"/>
    <property type="match status" value="1"/>
</dbReference>
<feature type="domain" description="Deacetylase sirtuin-type" evidence="5">
    <location>
        <begin position="1"/>
        <end position="249"/>
    </location>
</feature>
<dbReference type="Gene3D" id="3.40.50.1220">
    <property type="entry name" value="TPP-binding domain"/>
    <property type="match status" value="1"/>
</dbReference>
<sequence length="252" mass="28272">MNMHAHIVILTGAGISAESGIQTFRASDGLWHEHRIEDVATPDGFERNPALVHEFYNARRRQLHDPKVQPNAAHLALAKLEREHPGKVLLVTQNVDNLHERAGSQNLIHMHGELAKIRCQQSGLIYDWLDDIDTDSICDCCQRPGNLRPHIVWFDEMPLQMQDIFRALEEADLFIAIGTSGLVYPAAGLVKIAQEEGVRTVELNLDPTNNSELFDESINGLASQIVPALWNSCGAIRHYPRACQPLQRHFSV</sequence>
<proteinExistence type="inferred from homology"/>
<keyword evidence="2 3" id="KW-0520">NAD</keyword>
<feature type="active site" description="Proton acceptor" evidence="3">
    <location>
        <position position="111"/>
    </location>
</feature>
<comment type="domain">
    <text evidence="3">2 residues (Tyr-56 and Arg-59) present in a large hydrophobic pocket are probably involved in substrate specificity. They are important for desuccinylation activity, but dispensable for deacetylation activity.</text>
</comment>
<keyword evidence="1 6" id="KW-0808">Transferase</keyword>
<organism evidence="6 7">
    <name type="scientific">Thiothrix litoralis</name>
    <dbReference type="NCBI Taxonomy" id="2891210"/>
    <lineage>
        <taxon>Bacteria</taxon>
        <taxon>Pseudomonadati</taxon>
        <taxon>Pseudomonadota</taxon>
        <taxon>Gammaproteobacteria</taxon>
        <taxon>Thiotrichales</taxon>
        <taxon>Thiotrichaceae</taxon>
        <taxon>Thiothrix</taxon>
    </lineage>
</organism>
<protein>
    <recommendedName>
        <fullName evidence="3">NAD-dependent protein deacylase</fullName>
        <ecNumber evidence="3">2.3.1.286</ecNumber>
    </recommendedName>
    <alternativeName>
        <fullName evidence="3">Regulatory protein SIR2 homolog</fullName>
    </alternativeName>
</protein>
<dbReference type="GO" id="GO:0016746">
    <property type="term" value="F:acyltransferase activity"/>
    <property type="evidence" value="ECO:0007669"/>
    <property type="project" value="UniProtKB-KW"/>
</dbReference>
<dbReference type="Gene3D" id="3.30.1600.10">
    <property type="entry name" value="SIR2/SIRT2 'Small Domain"/>
    <property type="match status" value="1"/>
</dbReference>
<comment type="subcellular location">
    <subcellularLocation>
        <location evidence="3">Cytoplasm</location>
    </subcellularLocation>
</comment>
<dbReference type="HAMAP" id="MF_01121">
    <property type="entry name" value="Sirtuin_ClassIII"/>
    <property type="match status" value="1"/>
</dbReference>
<comment type="catalytic activity">
    <reaction evidence="3">
        <text>N(6)-acetyl-L-lysyl-[protein] + NAD(+) + H2O = 2''-O-acetyl-ADP-D-ribose + nicotinamide + L-lysyl-[protein]</text>
        <dbReference type="Rhea" id="RHEA:43636"/>
        <dbReference type="Rhea" id="RHEA-COMP:9752"/>
        <dbReference type="Rhea" id="RHEA-COMP:10731"/>
        <dbReference type="ChEBI" id="CHEBI:15377"/>
        <dbReference type="ChEBI" id="CHEBI:17154"/>
        <dbReference type="ChEBI" id="CHEBI:29969"/>
        <dbReference type="ChEBI" id="CHEBI:57540"/>
        <dbReference type="ChEBI" id="CHEBI:61930"/>
        <dbReference type="ChEBI" id="CHEBI:83767"/>
        <dbReference type="EC" id="2.3.1.286"/>
    </reaction>
</comment>
<feature type="binding site" evidence="3">
    <location>
        <position position="56"/>
    </location>
    <ligand>
        <name>substrate</name>
    </ligand>
</feature>
<keyword evidence="7" id="KW-1185">Reference proteome</keyword>
<accession>A0ABX7WSM8</accession>
<feature type="binding site" evidence="3">
    <location>
        <begin position="12"/>
        <end position="31"/>
    </location>
    <ligand>
        <name>NAD(+)</name>
        <dbReference type="ChEBI" id="CHEBI:57540"/>
    </ligand>
</feature>
<keyword evidence="6" id="KW-0012">Acyltransferase</keyword>
<evidence type="ECO:0000313" key="6">
    <source>
        <dbReference type="EMBL" id="QTR46595.1"/>
    </source>
</evidence>
<dbReference type="InterPro" id="IPR003000">
    <property type="entry name" value="Sirtuin"/>
</dbReference>
<comment type="caution">
    <text evidence="3 4">Lacks conserved residue(s) required for the propagation of feature annotation.</text>
</comment>
<dbReference type="PANTHER" id="PTHR11085:SF4">
    <property type="entry name" value="NAD-DEPENDENT PROTEIN DEACYLASE"/>
    <property type="match status" value="1"/>
</dbReference>
<dbReference type="SUPFAM" id="SSF52467">
    <property type="entry name" value="DHS-like NAD/FAD-binding domain"/>
    <property type="match status" value="1"/>
</dbReference>
<dbReference type="Pfam" id="PF02146">
    <property type="entry name" value="SIR2"/>
    <property type="match status" value="1"/>
</dbReference>
<evidence type="ECO:0000256" key="3">
    <source>
        <dbReference type="HAMAP-Rule" id="MF_01121"/>
    </source>
</evidence>
<dbReference type="NCBIfam" id="NF001755">
    <property type="entry name" value="PRK00481.1-5"/>
    <property type="match status" value="1"/>
</dbReference>
<dbReference type="InterPro" id="IPR027546">
    <property type="entry name" value="Sirtuin_class_III"/>
</dbReference>
<dbReference type="EMBL" id="CP072801">
    <property type="protein sequence ID" value="QTR46595.1"/>
    <property type="molecule type" value="Genomic_DNA"/>
</dbReference>
<dbReference type="PANTHER" id="PTHR11085">
    <property type="entry name" value="NAD-DEPENDENT PROTEIN DEACYLASE SIRTUIN-5, MITOCHONDRIAL-RELATED"/>
    <property type="match status" value="1"/>
</dbReference>
<feature type="binding site" evidence="3">
    <location>
        <begin position="93"/>
        <end position="96"/>
    </location>
    <ligand>
        <name>NAD(+)</name>
        <dbReference type="ChEBI" id="CHEBI:57540"/>
    </ligand>
</feature>
<dbReference type="InterPro" id="IPR026591">
    <property type="entry name" value="Sirtuin_cat_small_dom_sf"/>
</dbReference>
<keyword evidence="3" id="KW-0963">Cytoplasm</keyword>
<dbReference type="InterPro" id="IPR026590">
    <property type="entry name" value="Ssirtuin_cat_dom"/>
</dbReference>
<feature type="binding site" evidence="3">
    <location>
        <position position="59"/>
    </location>
    <ligand>
        <name>substrate</name>
    </ligand>
</feature>
<dbReference type="InterPro" id="IPR029035">
    <property type="entry name" value="DHS-like_NAD/FAD-binding_dom"/>
</dbReference>
<reference evidence="6 7" key="1">
    <citation type="submission" date="2021-04" db="EMBL/GenBank/DDBJ databases">
        <title>Genomics, taxonomy and metabolism of representatives of sulfur bacteria of the genus Thiothrix: Thiothrix fructosivorans QT, Thiothrix unzii A1T and three new species, Thiothrix subterranea sp. nov., Thiothrix litoralis sp. nov. and 'Candidatus Thiothrix anitrata' sp. nov.</title>
        <authorList>
            <person name="Ravin N.V."/>
            <person name="Smolyakov D."/>
            <person name="Rudenko T.S."/>
            <person name="Mardanov A.V."/>
            <person name="Beletsky A.V."/>
            <person name="Markov N.D."/>
            <person name="Fomenkov A.I."/>
            <person name="Roberts R.J."/>
            <person name="Karnachuk O.V."/>
            <person name="Novikov A."/>
            <person name="Grabovich M.Y."/>
        </authorList>
    </citation>
    <scope>NUCLEOTIDE SEQUENCE [LARGE SCALE GENOMIC DNA]</scope>
    <source>
        <strain evidence="6 7">AS</strain>
    </source>
</reference>
<dbReference type="CDD" id="cd01412">
    <property type="entry name" value="SIRT5_Af1_CobB"/>
    <property type="match status" value="1"/>
</dbReference>
<feature type="binding site" evidence="3">
    <location>
        <begin position="204"/>
        <end position="206"/>
    </location>
    <ligand>
        <name>NAD(+)</name>
        <dbReference type="ChEBI" id="CHEBI:57540"/>
    </ligand>
</feature>